<dbReference type="VEuPathDB" id="VectorBase:AFUN014491"/>
<dbReference type="AlphaFoldDB" id="A0A182S205"/>
<proteinExistence type="predicted"/>
<name>A0A182S205_ANOFN</name>
<evidence type="ECO:0000313" key="1">
    <source>
        <dbReference type="EnsemblMetazoa" id="AFUN014491-PA"/>
    </source>
</evidence>
<sequence length="34" mass="3842">MSKSSPYATNWMDFLMIISPSPQWSFEDGTKTGT</sequence>
<organism evidence="1">
    <name type="scientific">Anopheles funestus</name>
    <name type="common">African malaria mosquito</name>
    <dbReference type="NCBI Taxonomy" id="62324"/>
    <lineage>
        <taxon>Eukaryota</taxon>
        <taxon>Metazoa</taxon>
        <taxon>Ecdysozoa</taxon>
        <taxon>Arthropoda</taxon>
        <taxon>Hexapoda</taxon>
        <taxon>Insecta</taxon>
        <taxon>Pterygota</taxon>
        <taxon>Neoptera</taxon>
        <taxon>Endopterygota</taxon>
        <taxon>Diptera</taxon>
        <taxon>Nematocera</taxon>
        <taxon>Culicoidea</taxon>
        <taxon>Culicidae</taxon>
        <taxon>Anophelinae</taxon>
        <taxon>Anopheles</taxon>
    </lineage>
</organism>
<reference evidence="1" key="1">
    <citation type="submission" date="2020-05" db="UniProtKB">
        <authorList>
            <consortium name="EnsemblMetazoa"/>
        </authorList>
    </citation>
    <scope>IDENTIFICATION</scope>
    <source>
        <strain evidence="1">FUMOZ</strain>
    </source>
</reference>
<protein>
    <submittedName>
        <fullName evidence="1">Uncharacterized protein</fullName>
    </submittedName>
</protein>
<accession>A0A182S205</accession>
<dbReference type="EnsemblMetazoa" id="AFUN014491-RA">
    <property type="protein sequence ID" value="AFUN014491-PA"/>
    <property type="gene ID" value="AFUN014491"/>
</dbReference>